<dbReference type="RefSeq" id="WP_169530304.1">
    <property type="nucleotide sequence ID" value="NZ_JABBGH010000001.1"/>
</dbReference>
<keyword evidence="3" id="KW-1185">Reference proteome</keyword>
<organism evidence="2 3">
    <name type="scientific">Hymenobacter polaris</name>
    <dbReference type="NCBI Taxonomy" id="2682546"/>
    <lineage>
        <taxon>Bacteria</taxon>
        <taxon>Pseudomonadati</taxon>
        <taxon>Bacteroidota</taxon>
        <taxon>Cytophagia</taxon>
        <taxon>Cytophagales</taxon>
        <taxon>Hymenobacteraceae</taxon>
        <taxon>Hymenobacter</taxon>
    </lineage>
</organism>
<dbReference type="EMBL" id="JABBGH010000001">
    <property type="protein sequence ID" value="NML65045.1"/>
    <property type="molecule type" value="Genomic_DNA"/>
</dbReference>
<evidence type="ECO:0000256" key="1">
    <source>
        <dbReference type="SAM" id="Phobius"/>
    </source>
</evidence>
<dbReference type="Proteomes" id="UP000559626">
    <property type="component" value="Unassembled WGS sequence"/>
</dbReference>
<dbReference type="Pfam" id="PF06912">
    <property type="entry name" value="DUF1275"/>
    <property type="match status" value="1"/>
</dbReference>
<comment type="caution">
    <text evidence="2">The sequence shown here is derived from an EMBL/GenBank/DDBJ whole genome shotgun (WGS) entry which is preliminary data.</text>
</comment>
<evidence type="ECO:0000313" key="2">
    <source>
        <dbReference type="EMBL" id="NML65045.1"/>
    </source>
</evidence>
<keyword evidence="1" id="KW-0812">Transmembrane</keyword>
<dbReference type="PANTHER" id="PTHR37314">
    <property type="entry name" value="SLR0142 PROTEIN"/>
    <property type="match status" value="1"/>
</dbReference>
<sequence>MANEESTPATSRLALAVVMLAGFTDGVSYLQFKKVYVSFMSGNTTALGVAVARGHWPEVQLLAPVLGLFVAGVVLGSWLRRAGSRRPAALVLAVVAGLLAAAAAGPLALGLLALGMGVLNAAVHQAGRTALSLTYVTGTLVKVGTGLADRLSGQPWPAGWGRQALDWLCLATGAGAGTLAWQALGLRALLVAAAGAALLALAARQLREETSADV</sequence>
<feature type="transmembrane region" description="Helical" evidence="1">
    <location>
        <begin position="91"/>
        <end position="114"/>
    </location>
</feature>
<protein>
    <submittedName>
        <fullName evidence="2">DUF1275 domain-containing protein</fullName>
    </submittedName>
</protein>
<accession>A0A7Y0ADF3</accession>
<proteinExistence type="predicted"/>
<dbReference type="PANTHER" id="PTHR37314:SF4">
    <property type="entry name" value="UPF0700 TRANSMEMBRANE PROTEIN YOAK"/>
    <property type="match status" value="1"/>
</dbReference>
<keyword evidence="1" id="KW-0472">Membrane</keyword>
<feature type="transmembrane region" description="Helical" evidence="1">
    <location>
        <begin position="61"/>
        <end position="79"/>
    </location>
</feature>
<feature type="transmembrane region" description="Helical" evidence="1">
    <location>
        <begin position="12"/>
        <end position="32"/>
    </location>
</feature>
<dbReference type="InterPro" id="IPR010699">
    <property type="entry name" value="DUF1275"/>
</dbReference>
<feature type="transmembrane region" description="Helical" evidence="1">
    <location>
        <begin position="184"/>
        <end position="203"/>
    </location>
</feature>
<gene>
    <name evidence="2" type="ORF">HHL22_07485</name>
</gene>
<reference evidence="2 3" key="1">
    <citation type="submission" date="2020-04" db="EMBL/GenBank/DDBJ databases">
        <title>Hymenobacter polaris sp. nov., isolated from Arctic soil.</title>
        <authorList>
            <person name="Dahal R.H."/>
        </authorList>
    </citation>
    <scope>NUCLEOTIDE SEQUENCE [LARGE SCALE GENOMIC DNA]</scope>
    <source>
        <strain evidence="2 3">RP-2-7</strain>
    </source>
</reference>
<evidence type="ECO:0000313" key="3">
    <source>
        <dbReference type="Proteomes" id="UP000559626"/>
    </source>
</evidence>
<dbReference type="AlphaFoldDB" id="A0A7Y0ADF3"/>
<name>A0A7Y0ADF3_9BACT</name>
<keyword evidence="1" id="KW-1133">Transmembrane helix</keyword>